<keyword evidence="1" id="KW-1133">Transmembrane helix</keyword>
<keyword evidence="3" id="KW-1185">Reference proteome</keyword>
<protein>
    <recommendedName>
        <fullName evidence="4">Periplasmic binding protein</fullName>
    </recommendedName>
</protein>
<dbReference type="Proteomes" id="UP000603453">
    <property type="component" value="Unassembled WGS sequence"/>
</dbReference>
<dbReference type="PANTHER" id="PTHR38360">
    <property type="entry name" value="OS03G0120000 PROTEIN"/>
    <property type="match status" value="1"/>
</dbReference>
<reference evidence="2" key="1">
    <citation type="submission" date="2020-12" db="EMBL/GenBank/DDBJ databases">
        <title>Metabolic potential, ecology and presence of endohyphal bacteria is reflected in genomic diversity of Mucoromycotina.</title>
        <authorList>
            <person name="Muszewska A."/>
            <person name="Okrasinska A."/>
            <person name="Steczkiewicz K."/>
            <person name="Drgas O."/>
            <person name="Orlowska M."/>
            <person name="Perlinska-Lenart U."/>
            <person name="Aleksandrzak-Piekarczyk T."/>
            <person name="Szatraj K."/>
            <person name="Zielenkiewicz U."/>
            <person name="Pilsyk S."/>
            <person name="Malc E."/>
            <person name="Mieczkowski P."/>
            <person name="Kruszewska J.S."/>
            <person name="Biernat P."/>
            <person name="Pawlowska J."/>
        </authorList>
    </citation>
    <scope>NUCLEOTIDE SEQUENCE</scope>
    <source>
        <strain evidence="2">WA0000017839</strain>
    </source>
</reference>
<name>A0A8H7QXL9_9FUNG</name>
<evidence type="ECO:0008006" key="4">
    <source>
        <dbReference type="Google" id="ProtNLM"/>
    </source>
</evidence>
<evidence type="ECO:0000256" key="1">
    <source>
        <dbReference type="SAM" id="Phobius"/>
    </source>
</evidence>
<comment type="caution">
    <text evidence="2">The sequence shown here is derived from an EMBL/GenBank/DDBJ whole genome shotgun (WGS) entry which is preliminary data.</text>
</comment>
<keyword evidence="1" id="KW-0812">Transmembrane</keyword>
<evidence type="ECO:0000313" key="2">
    <source>
        <dbReference type="EMBL" id="KAG2199441.1"/>
    </source>
</evidence>
<sequence length="405" mass="44312">MQKYALVCCNNSLANFTSGYHAVVNTPLNNVGVDNELNSLPFFELLTLSDKVLSARPSINVTSPCFNGITDGPNSTTTTIDAIFTSQANNGVVGMGTQYISVSADSSTLTPLQQSSWIIFIAHFFELESRGKEIYDIIAQMYTCHQSNLAKSGSKNIAWTTYDVVNNAWTLRADNYLTTLVKDAGMKLVTSNTSQSTTYKNVKDFQQALSTVDFVIDDTPAANFKTDFVYADWLNKAGLKPNNSASFIALKQVYRTDNLINKNGYSDFPVRGTARADLMISDIIHMVYSTYEPLYNMTWIRTFAQLNKPAFISNTSYPSCTDPVARISKTDVCSIGAFNPNSNSTNTPNQSTGYGVHKSLSAGAKAGIAVGVIAVVAGLAMFGIFKYRRRSSVPKEGTFVKMDDM</sequence>
<feature type="transmembrane region" description="Helical" evidence="1">
    <location>
        <begin position="366"/>
        <end position="385"/>
    </location>
</feature>
<dbReference type="EMBL" id="JAEPRD010000096">
    <property type="protein sequence ID" value="KAG2199441.1"/>
    <property type="molecule type" value="Genomic_DNA"/>
</dbReference>
<gene>
    <name evidence="2" type="ORF">INT47_011553</name>
</gene>
<dbReference type="AlphaFoldDB" id="A0A8H7QXL9"/>
<organism evidence="2 3">
    <name type="scientific">Mucor saturninus</name>
    <dbReference type="NCBI Taxonomy" id="64648"/>
    <lineage>
        <taxon>Eukaryota</taxon>
        <taxon>Fungi</taxon>
        <taxon>Fungi incertae sedis</taxon>
        <taxon>Mucoromycota</taxon>
        <taxon>Mucoromycotina</taxon>
        <taxon>Mucoromycetes</taxon>
        <taxon>Mucorales</taxon>
        <taxon>Mucorineae</taxon>
        <taxon>Mucoraceae</taxon>
        <taxon>Mucor</taxon>
    </lineage>
</organism>
<dbReference type="OrthoDB" id="409848at2759"/>
<accession>A0A8H7QXL9</accession>
<dbReference type="PANTHER" id="PTHR38360:SF1">
    <property type="entry name" value="F12P19.7"/>
    <property type="match status" value="1"/>
</dbReference>
<proteinExistence type="predicted"/>
<keyword evidence="1" id="KW-0472">Membrane</keyword>
<evidence type="ECO:0000313" key="3">
    <source>
        <dbReference type="Proteomes" id="UP000603453"/>
    </source>
</evidence>